<evidence type="ECO:0000256" key="2">
    <source>
        <dbReference type="ARBA" id="ARBA00022649"/>
    </source>
</evidence>
<keyword evidence="8" id="KW-1185">Reference proteome</keyword>
<dbReference type="GO" id="GO:0000166">
    <property type="term" value="F:nucleotide binding"/>
    <property type="evidence" value="ECO:0007669"/>
    <property type="project" value="UniProtKB-KW"/>
</dbReference>
<dbReference type="Proteomes" id="UP000037175">
    <property type="component" value="Unassembled WGS sequence"/>
</dbReference>
<accession>A0A0L6VZU5</accession>
<evidence type="ECO:0000256" key="5">
    <source>
        <dbReference type="ARBA" id="ARBA00022801"/>
    </source>
</evidence>
<comment type="caution">
    <text evidence="7">The sequence shown here is derived from an EMBL/GenBank/DDBJ whole genome shotgun (WGS) entry which is preliminary data.</text>
</comment>
<dbReference type="GO" id="GO:0004540">
    <property type="term" value="F:RNA nuclease activity"/>
    <property type="evidence" value="ECO:0007669"/>
    <property type="project" value="InterPro"/>
</dbReference>
<comment type="similarity">
    <text evidence="6">Belongs to the HepT RNase toxin family.</text>
</comment>
<proteinExistence type="inferred from homology"/>
<keyword evidence="2" id="KW-1277">Toxin-antitoxin system</keyword>
<gene>
    <name evidence="7" type="ORF">Tfer_2617</name>
</gene>
<name>A0A0L6VZU5_9FIRM</name>
<dbReference type="PANTHER" id="PTHR34139">
    <property type="entry name" value="UPF0331 PROTEIN MJ0127"/>
    <property type="match status" value="1"/>
</dbReference>
<evidence type="ECO:0008006" key="9">
    <source>
        <dbReference type="Google" id="ProtNLM"/>
    </source>
</evidence>
<dbReference type="RefSeq" id="WP_052218655.1">
    <property type="nucleotide sequence ID" value="NZ_LGTE01000021.1"/>
</dbReference>
<dbReference type="InterPro" id="IPR051813">
    <property type="entry name" value="HepT_RNase_toxin"/>
</dbReference>
<sequence length="130" mass="15096">MSNDARNVDILEHIIKYCDEIYKTIEYFGNSFEIFKANSIYRNAVSMCILQIGELSGHLSDSFKEMHNGVPWKNIKGMRNFIAHKYGDISISTVWEAVSDDVPKLRDYCNSILRKYRVLEQPALEEKNGR</sequence>
<keyword evidence="5" id="KW-0378">Hydrolase</keyword>
<dbReference type="AlphaFoldDB" id="A0A0L6VZU5"/>
<dbReference type="GO" id="GO:0016787">
    <property type="term" value="F:hydrolase activity"/>
    <property type="evidence" value="ECO:0007669"/>
    <property type="project" value="UniProtKB-KW"/>
</dbReference>
<dbReference type="Pfam" id="PF01934">
    <property type="entry name" value="HepT-like"/>
    <property type="match status" value="1"/>
</dbReference>
<evidence type="ECO:0000256" key="3">
    <source>
        <dbReference type="ARBA" id="ARBA00022722"/>
    </source>
</evidence>
<evidence type="ECO:0000313" key="8">
    <source>
        <dbReference type="Proteomes" id="UP000037175"/>
    </source>
</evidence>
<dbReference type="InterPro" id="IPR037038">
    <property type="entry name" value="HepT-like_sf"/>
</dbReference>
<dbReference type="InterPro" id="IPR008201">
    <property type="entry name" value="HepT-like"/>
</dbReference>
<keyword evidence="4" id="KW-0547">Nucleotide-binding</keyword>
<evidence type="ECO:0000256" key="6">
    <source>
        <dbReference type="ARBA" id="ARBA00024207"/>
    </source>
</evidence>
<keyword evidence="1" id="KW-0597">Phosphoprotein</keyword>
<organism evidence="7 8">
    <name type="scientific">Thermincola ferriacetica</name>
    <dbReference type="NCBI Taxonomy" id="281456"/>
    <lineage>
        <taxon>Bacteria</taxon>
        <taxon>Bacillati</taxon>
        <taxon>Bacillota</taxon>
        <taxon>Clostridia</taxon>
        <taxon>Eubacteriales</taxon>
        <taxon>Thermincolaceae</taxon>
        <taxon>Thermincola</taxon>
    </lineage>
</organism>
<keyword evidence="3" id="KW-0540">Nuclease</keyword>
<reference evidence="8" key="1">
    <citation type="submission" date="2015-07" db="EMBL/GenBank/DDBJ databases">
        <title>Complete Genome of Thermincola ferriacetica strain Z-0001T.</title>
        <authorList>
            <person name="Lusk B."/>
            <person name="Badalamenti J.P."/>
            <person name="Parameswaran P."/>
            <person name="Bond D.R."/>
            <person name="Torres C.I."/>
        </authorList>
    </citation>
    <scope>NUCLEOTIDE SEQUENCE [LARGE SCALE GENOMIC DNA]</scope>
    <source>
        <strain evidence="8">Z-0001</strain>
    </source>
</reference>
<dbReference type="Gene3D" id="1.20.120.580">
    <property type="entry name" value="bsu32300-like"/>
    <property type="match status" value="1"/>
</dbReference>
<evidence type="ECO:0000256" key="1">
    <source>
        <dbReference type="ARBA" id="ARBA00022553"/>
    </source>
</evidence>
<evidence type="ECO:0000313" key="7">
    <source>
        <dbReference type="EMBL" id="KNZ68847.1"/>
    </source>
</evidence>
<protein>
    <recommendedName>
        <fullName evidence="9">DUF86 domain-containing protein</fullName>
    </recommendedName>
</protein>
<dbReference type="GO" id="GO:0110001">
    <property type="term" value="C:toxin-antitoxin complex"/>
    <property type="evidence" value="ECO:0007669"/>
    <property type="project" value="InterPro"/>
</dbReference>
<dbReference type="EMBL" id="LGTE01000021">
    <property type="protein sequence ID" value="KNZ68847.1"/>
    <property type="molecule type" value="Genomic_DNA"/>
</dbReference>
<evidence type="ECO:0000256" key="4">
    <source>
        <dbReference type="ARBA" id="ARBA00022741"/>
    </source>
</evidence>
<dbReference type="PANTHER" id="PTHR34139:SF1">
    <property type="entry name" value="RNASE MJ1380-RELATED"/>
    <property type="match status" value="1"/>
</dbReference>